<dbReference type="Proteomes" id="UP001177021">
    <property type="component" value="Unassembled WGS sequence"/>
</dbReference>
<dbReference type="EMBL" id="CASHSV030000716">
    <property type="protein sequence ID" value="CAJ2675115.1"/>
    <property type="molecule type" value="Genomic_DNA"/>
</dbReference>
<accession>A0ACB0M1M8</accession>
<gene>
    <name evidence="1" type="ORF">MILVUS5_LOCUS38222</name>
</gene>
<reference evidence="1" key="1">
    <citation type="submission" date="2023-10" db="EMBL/GenBank/DDBJ databases">
        <authorList>
            <person name="Rodriguez Cubillos JULIANA M."/>
            <person name="De Vega J."/>
        </authorList>
    </citation>
    <scope>NUCLEOTIDE SEQUENCE</scope>
</reference>
<organism evidence="1 2">
    <name type="scientific">Trifolium pratense</name>
    <name type="common">Red clover</name>
    <dbReference type="NCBI Taxonomy" id="57577"/>
    <lineage>
        <taxon>Eukaryota</taxon>
        <taxon>Viridiplantae</taxon>
        <taxon>Streptophyta</taxon>
        <taxon>Embryophyta</taxon>
        <taxon>Tracheophyta</taxon>
        <taxon>Spermatophyta</taxon>
        <taxon>Magnoliopsida</taxon>
        <taxon>eudicotyledons</taxon>
        <taxon>Gunneridae</taxon>
        <taxon>Pentapetalae</taxon>
        <taxon>rosids</taxon>
        <taxon>fabids</taxon>
        <taxon>Fabales</taxon>
        <taxon>Fabaceae</taxon>
        <taxon>Papilionoideae</taxon>
        <taxon>50 kb inversion clade</taxon>
        <taxon>NPAAA clade</taxon>
        <taxon>Hologalegina</taxon>
        <taxon>IRL clade</taxon>
        <taxon>Trifolieae</taxon>
        <taxon>Trifolium</taxon>
    </lineage>
</organism>
<name>A0ACB0M1M8_TRIPR</name>
<protein>
    <submittedName>
        <fullName evidence="1">Uncharacterized protein</fullName>
    </submittedName>
</protein>
<evidence type="ECO:0000313" key="2">
    <source>
        <dbReference type="Proteomes" id="UP001177021"/>
    </source>
</evidence>
<proteinExistence type="predicted"/>
<keyword evidence="2" id="KW-1185">Reference proteome</keyword>
<evidence type="ECO:0000313" key="1">
    <source>
        <dbReference type="EMBL" id="CAJ2675115.1"/>
    </source>
</evidence>
<comment type="caution">
    <text evidence="1">The sequence shown here is derived from an EMBL/GenBank/DDBJ whole genome shotgun (WGS) entry which is preliminary data.</text>
</comment>
<sequence length="462" mass="52432">MVGILTKMAHMLEKIDRKGNDATSFCNGDNLKGRKPSKLDMESDRISCLPDHIIDQILSHLPIKDAGRTSVLSSIWRNKWSTQPDLVFDKQCAPVATSGLPSVIKIKFLRMIDHVLLLHSGPINKVKISDSGRHIIDMNSVADIDRWILHLTKRSIKKLVLHFCFQFQQRYKIPWCLFSCQSLQGLKLYYCWLKPPTTFEGFRNLKSLKLKQVTMAQDAFENLISGSPLLEKLILSDCIGFTQINIHAPNMWFVEIVGKFEGISFDNTPQLANVFVNQTTQSRLHRCSSNLVNFFDHLPNIAVLVIHSYFIKILLADVVVPVKLPTPCINLTSLSVCINFNDLKEISAGLCLLKSSPNLQVLGIFARLEKHADLLTPVSYCWEDIFSEPIMSFKLERVMVGDISGTKSELDFIRFILLYSPVLEKMTVEPVVNFTSELMTELIRFRRVSGQAEIVYLAKDSS</sequence>